<reference evidence="1 2" key="1">
    <citation type="submission" date="2018-06" db="EMBL/GenBank/DDBJ databases">
        <title>Whole genome sequencing of a novel hydrocarbon degrading bacterial strain, PW21 isolated from oil contaminated produced water sample.</title>
        <authorList>
            <person name="Nagkirti P."/>
            <person name="Shaikh A."/>
            <person name="Gowdaman V."/>
            <person name="Engineer A.E."/>
            <person name="Dagar S."/>
            <person name="Dhakephalkar P.K."/>
        </authorList>
    </citation>
    <scope>NUCLEOTIDE SEQUENCE [LARGE SCALE GENOMIC DNA]</scope>
    <source>
        <strain evidence="1 2">PW21</strain>
    </source>
</reference>
<proteinExistence type="predicted"/>
<dbReference type="Gene3D" id="2.60.120.1140">
    <property type="entry name" value="Protein of unknown function DUF192"/>
    <property type="match status" value="1"/>
</dbReference>
<accession>A0A2W5WLI1</accession>
<dbReference type="InterPro" id="IPR003795">
    <property type="entry name" value="DUF192"/>
</dbReference>
<evidence type="ECO:0000313" key="2">
    <source>
        <dbReference type="Proteomes" id="UP000248783"/>
    </source>
</evidence>
<evidence type="ECO:0000313" key="1">
    <source>
        <dbReference type="EMBL" id="PZR51852.1"/>
    </source>
</evidence>
<dbReference type="Pfam" id="PF02643">
    <property type="entry name" value="DUF192"/>
    <property type="match status" value="1"/>
</dbReference>
<dbReference type="Proteomes" id="UP000248783">
    <property type="component" value="Unassembled WGS sequence"/>
</dbReference>
<dbReference type="EMBL" id="QKWH01000015">
    <property type="protein sequence ID" value="PZR51852.1"/>
    <property type="molecule type" value="Genomic_DNA"/>
</dbReference>
<organism evidence="1 2">
    <name type="scientific">Xylanimonas oleitrophica</name>
    <dbReference type="NCBI Taxonomy" id="2607479"/>
    <lineage>
        <taxon>Bacteria</taxon>
        <taxon>Bacillati</taxon>
        <taxon>Actinomycetota</taxon>
        <taxon>Actinomycetes</taxon>
        <taxon>Micrococcales</taxon>
        <taxon>Promicromonosporaceae</taxon>
        <taxon>Xylanimonas</taxon>
    </lineage>
</organism>
<comment type="caution">
    <text evidence="1">The sequence shown here is derived from an EMBL/GenBank/DDBJ whole genome shotgun (WGS) entry which is preliminary data.</text>
</comment>
<sequence>MLTPVNAHVQASPSDSARTLVVDGRAVGPVLHARTWWARSRGMLLRQPLPAALWLEPCSSVHGVGMSAALDVAFLAEDGQVIDVTVLRPWRLTSPRQDARAVLEAPAGSFPGWGLSVGSLVRLA</sequence>
<keyword evidence="2" id="KW-1185">Reference proteome</keyword>
<dbReference type="InterPro" id="IPR038695">
    <property type="entry name" value="Saro_0823-like_sf"/>
</dbReference>
<dbReference type="AlphaFoldDB" id="A0A2W5WLI1"/>
<name>A0A2W5WLI1_9MICO</name>
<protein>
    <submittedName>
        <fullName evidence="1">DUF192 domain-containing protein</fullName>
    </submittedName>
</protein>
<gene>
    <name evidence="1" type="ORF">DNL40_14675</name>
</gene>